<protein>
    <submittedName>
        <fullName evidence="1">Uncharacterized protein</fullName>
    </submittedName>
</protein>
<dbReference type="Proteomes" id="UP000014060">
    <property type="component" value="Unassembled WGS sequence"/>
</dbReference>
<gene>
    <name evidence="1" type="ORF">IAY_07182</name>
</gene>
<dbReference type="AlphaFoldDB" id="A0ABC9SQ47"/>
<evidence type="ECO:0000313" key="2">
    <source>
        <dbReference type="Proteomes" id="UP000014060"/>
    </source>
</evidence>
<organism evidence="1 2">
    <name type="scientific">Bacillus cereus TIAC219</name>
    <dbReference type="NCBI Taxonomy" id="718222"/>
    <lineage>
        <taxon>Bacteria</taxon>
        <taxon>Bacillati</taxon>
        <taxon>Bacillota</taxon>
        <taxon>Bacilli</taxon>
        <taxon>Bacillales</taxon>
        <taxon>Bacillaceae</taxon>
        <taxon>Bacillus</taxon>
        <taxon>Bacillus cereus group</taxon>
    </lineage>
</organism>
<reference evidence="1 2" key="1">
    <citation type="submission" date="2013-01" db="EMBL/GenBank/DDBJ databases">
        <title>The Genome Sequence of Bacillus cereus TIAC219.</title>
        <authorList>
            <consortium name="The Broad Institute Genome Sequencing Platform"/>
            <consortium name="The Broad Institute Genome Sequencing Center for Infectious Disease"/>
            <person name="Feldgarden M."/>
            <person name="Van der Auwera G.A."/>
            <person name="Mahillon J."/>
            <person name="Duprez V."/>
            <person name="Timmery S."/>
            <person name="Mattelet C."/>
            <person name="Dierick K."/>
            <person name="Sun M."/>
            <person name="Yu Z."/>
            <person name="Zhu L."/>
            <person name="Hu X."/>
            <person name="Shank E.B."/>
            <person name="Swiecicka I."/>
            <person name="Hansen B.M."/>
            <person name="Andrup L."/>
            <person name="Walker B."/>
            <person name="Young S.K."/>
            <person name="Zeng Q."/>
            <person name="Gargeya S."/>
            <person name="Fitzgerald M."/>
            <person name="Haas B."/>
            <person name="Abouelleil A."/>
            <person name="Alvarado L."/>
            <person name="Arachchi H.M."/>
            <person name="Berlin A.M."/>
            <person name="Chapman S.B."/>
            <person name="Dewar J."/>
            <person name="Goldberg J."/>
            <person name="Griggs A."/>
            <person name="Gujja S."/>
            <person name="Hansen M."/>
            <person name="Howarth C."/>
            <person name="Imamovic A."/>
            <person name="Larimer J."/>
            <person name="McCowan C."/>
            <person name="Murphy C."/>
            <person name="Neiman D."/>
            <person name="Pearson M."/>
            <person name="Priest M."/>
            <person name="Roberts A."/>
            <person name="Saif S."/>
            <person name="Shea T."/>
            <person name="Sisk P."/>
            <person name="Sykes S."/>
            <person name="Wortman J."/>
            <person name="Nusbaum C."/>
            <person name="Birren B."/>
        </authorList>
    </citation>
    <scope>NUCLEOTIDE SEQUENCE [LARGE SCALE GENOMIC DNA]</scope>
    <source>
        <strain evidence="1 2">TIAC219</strain>
    </source>
</reference>
<dbReference type="EMBL" id="AHCJ01000088">
    <property type="protein sequence ID" value="EOQ57652.1"/>
    <property type="molecule type" value="Genomic_DNA"/>
</dbReference>
<comment type="caution">
    <text evidence="1">The sequence shown here is derived from an EMBL/GenBank/DDBJ whole genome shotgun (WGS) entry which is preliminary data.</text>
</comment>
<name>A0ABC9SQ47_BACCE</name>
<feature type="non-terminal residue" evidence="1">
    <location>
        <position position="40"/>
    </location>
</feature>
<evidence type="ECO:0000313" key="1">
    <source>
        <dbReference type="EMBL" id="EOQ57652.1"/>
    </source>
</evidence>
<sequence>MAYVEKMYTEGEFQDEIVKLVIANGWKKVKSFFRAVYPDL</sequence>
<proteinExistence type="predicted"/>
<accession>A0ABC9SQ47</accession>